<dbReference type="Gene3D" id="4.10.240.10">
    <property type="entry name" value="Zn(2)-C6 fungal-type DNA-binding domain"/>
    <property type="match status" value="1"/>
</dbReference>
<keyword evidence="4" id="KW-0238">DNA-binding</keyword>
<dbReference type="CDD" id="cd00067">
    <property type="entry name" value="GAL4"/>
    <property type="match status" value="1"/>
</dbReference>
<keyword evidence="7" id="KW-0812">Transmembrane</keyword>
<dbReference type="PROSITE" id="PS50048">
    <property type="entry name" value="ZN2_CY6_FUNGAL_2"/>
    <property type="match status" value="1"/>
</dbReference>
<dbReference type="SMART" id="SM00066">
    <property type="entry name" value="GAL4"/>
    <property type="match status" value="1"/>
</dbReference>
<dbReference type="PANTHER" id="PTHR36206:SF13">
    <property type="entry name" value="TRANSCRIPTIONAL REGULATORY PROTEIN MOC3"/>
    <property type="match status" value="1"/>
</dbReference>
<dbReference type="InterPro" id="IPR001138">
    <property type="entry name" value="Zn2Cys6_DnaBD"/>
</dbReference>
<keyword evidence="7" id="KW-1133">Transmembrane helix</keyword>
<keyword evidence="2" id="KW-0862">Zinc</keyword>
<dbReference type="OrthoDB" id="2123952at2759"/>
<proteinExistence type="predicted"/>
<evidence type="ECO:0000313" key="9">
    <source>
        <dbReference type="EMBL" id="ETN36206.1"/>
    </source>
</evidence>
<protein>
    <recommendedName>
        <fullName evidence="8">Zn(2)-C6 fungal-type domain-containing protein</fullName>
    </recommendedName>
</protein>
<keyword evidence="10" id="KW-1185">Reference proteome</keyword>
<dbReference type="PANTHER" id="PTHR36206">
    <property type="entry name" value="ASPERCRYPTIN BIOSYNTHESIS CLUSTER-SPECIFIC TRANSCRIPTION REGULATOR ATNN-RELATED"/>
    <property type="match status" value="1"/>
</dbReference>
<gene>
    <name evidence="9" type="ORF">HMPREF1541_08483</name>
</gene>
<evidence type="ECO:0000256" key="6">
    <source>
        <dbReference type="ARBA" id="ARBA00023242"/>
    </source>
</evidence>
<dbReference type="GeneID" id="19975822"/>
<dbReference type="GO" id="GO:0000981">
    <property type="term" value="F:DNA-binding transcription factor activity, RNA polymerase II-specific"/>
    <property type="evidence" value="ECO:0007669"/>
    <property type="project" value="InterPro"/>
</dbReference>
<dbReference type="EMBL" id="KB822725">
    <property type="protein sequence ID" value="ETN36206.1"/>
    <property type="molecule type" value="Genomic_DNA"/>
</dbReference>
<name>W2RI89_CYPE1</name>
<dbReference type="VEuPathDB" id="FungiDB:HMPREF1541_08483"/>
<dbReference type="InterPro" id="IPR052360">
    <property type="entry name" value="Transcr_Regulatory_Proteins"/>
</dbReference>
<feature type="transmembrane region" description="Helical" evidence="7">
    <location>
        <begin position="330"/>
        <end position="349"/>
    </location>
</feature>
<evidence type="ECO:0000256" key="3">
    <source>
        <dbReference type="ARBA" id="ARBA00023015"/>
    </source>
</evidence>
<dbReference type="Proteomes" id="UP000030752">
    <property type="component" value="Unassembled WGS sequence"/>
</dbReference>
<dbReference type="InterPro" id="IPR036864">
    <property type="entry name" value="Zn2-C6_fun-type_DNA-bd_sf"/>
</dbReference>
<dbReference type="InParanoid" id="W2RI89"/>
<evidence type="ECO:0000313" key="10">
    <source>
        <dbReference type="Proteomes" id="UP000030752"/>
    </source>
</evidence>
<evidence type="ECO:0000259" key="8">
    <source>
        <dbReference type="PROSITE" id="PS50048"/>
    </source>
</evidence>
<evidence type="ECO:0000256" key="2">
    <source>
        <dbReference type="ARBA" id="ARBA00022833"/>
    </source>
</evidence>
<dbReference type="Pfam" id="PF00172">
    <property type="entry name" value="Zn_clus"/>
    <property type="match status" value="1"/>
</dbReference>
<dbReference type="SUPFAM" id="SSF57701">
    <property type="entry name" value="Zn2/Cys6 DNA-binding domain"/>
    <property type="match status" value="1"/>
</dbReference>
<keyword evidence="5" id="KW-0804">Transcription</keyword>
<feature type="domain" description="Zn(2)-C6 fungal-type" evidence="8">
    <location>
        <begin position="19"/>
        <end position="49"/>
    </location>
</feature>
<keyword evidence="1" id="KW-0479">Metal-binding</keyword>
<reference evidence="9 10" key="1">
    <citation type="submission" date="2013-03" db="EMBL/GenBank/DDBJ databases">
        <title>The Genome Sequence of Phialophora europaea CBS 101466.</title>
        <authorList>
            <consortium name="The Broad Institute Genomics Platform"/>
            <person name="Cuomo C."/>
            <person name="de Hoog S."/>
            <person name="Gorbushina A."/>
            <person name="Walker B."/>
            <person name="Young S.K."/>
            <person name="Zeng Q."/>
            <person name="Gargeya S."/>
            <person name="Fitzgerald M."/>
            <person name="Haas B."/>
            <person name="Abouelleil A."/>
            <person name="Allen A.W."/>
            <person name="Alvarado L."/>
            <person name="Arachchi H.M."/>
            <person name="Berlin A.M."/>
            <person name="Chapman S.B."/>
            <person name="Gainer-Dewar J."/>
            <person name="Goldberg J."/>
            <person name="Griggs A."/>
            <person name="Gujja S."/>
            <person name="Hansen M."/>
            <person name="Howarth C."/>
            <person name="Imamovic A."/>
            <person name="Ireland A."/>
            <person name="Larimer J."/>
            <person name="McCowan C."/>
            <person name="Murphy C."/>
            <person name="Pearson M."/>
            <person name="Poon T.W."/>
            <person name="Priest M."/>
            <person name="Roberts A."/>
            <person name="Saif S."/>
            <person name="Shea T."/>
            <person name="Sisk P."/>
            <person name="Sykes S."/>
            <person name="Wortman J."/>
            <person name="Nusbaum C."/>
            <person name="Birren B."/>
        </authorList>
    </citation>
    <scope>NUCLEOTIDE SEQUENCE [LARGE SCALE GENOMIC DNA]</scope>
    <source>
        <strain evidence="9 10">CBS 101466</strain>
    </source>
</reference>
<sequence>MHVEAKNRKRRKAPKVRTGCLACKQARIKCDEAKPDCLRCKNSGRDCKYDPVRIWTFEPSAVSASKVIIPSAKPSPVRPLQWFPPEERQALQHYERRTGPWIANYAPPEMRKLWEVTIPRCAQALPATRHVMVAVALLDEPTPHPDTSKLLARSQRVLYHYNRAIRHLTGSVAPSKLDMTLTSVLSWLLEVLGFNSGTAKMHIAAADKLAHEYRDPRLCRLASSKTETDDIMQIDIPALIDFCQSYLTTTPAAGNRSTPDELNTETSANPVLAALLLRQGLCPISKAEEFKEAWETYFTTLQPLMPGGMTVAEADDFIAYWKVAVLRFRYIATVPSIIVLLGYLIGALARCLLPSRNSNEPYSINCGAVDFILARATDMTVMQMEPDHSRMLEEMLCLTATTVMRFVPNHEQWLKARAVWDACERQIDFYALSKRDGYLDDLENSNNDASVA</sequence>
<dbReference type="RefSeq" id="XP_008721024.1">
    <property type="nucleotide sequence ID" value="XM_008722802.1"/>
</dbReference>
<keyword evidence="7" id="KW-0472">Membrane</keyword>
<keyword evidence="3" id="KW-0805">Transcription regulation</keyword>
<dbReference type="GO" id="GO:0003677">
    <property type="term" value="F:DNA binding"/>
    <property type="evidence" value="ECO:0007669"/>
    <property type="project" value="UniProtKB-KW"/>
</dbReference>
<accession>W2RI89</accession>
<dbReference type="GO" id="GO:0008270">
    <property type="term" value="F:zinc ion binding"/>
    <property type="evidence" value="ECO:0007669"/>
    <property type="project" value="InterPro"/>
</dbReference>
<evidence type="ECO:0000256" key="4">
    <source>
        <dbReference type="ARBA" id="ARBA00023125"/>
    </source>
</evidence>
<dbReference type="PROSITE" id="PS00463">
    <property type="entry name" value="ZN2_CY6_FUNGAL_1"/>
    <property type="match status" value="1"/>
</dbReference>
<evidence type="ECO:0000256" key="1">
    <source>
        <dbReference type="ARBA" id="ARBA00022723"/>
    </source>
</evidence>
<keyword evidence="6" id="KW-0539">Nucleus</keyword>
<dbReference type="AlphaFoldDB" id="W2RI89"/>
<evidence type="ECO:0000256" key="7">
    <source>
        <dbReference type="SAM" id="Phobius"/>
    </source>
</evidence>
<dbReference type="HOGENOM" id="CLU_605529_0_0_1"/>
<evidence type="ECO:0000256" key="5">
    <source>
        <dbReference type="ARBA" id="ARBA00023163"/>
    </source>
</evidence>
<organism evidence="9 10">
    <name type="scientific">Cyphellophora europaea (strain CBS 101466)</name>
    <name type="common">Phialophora europaea</name>
    <dbReference type="NCBI Taxonomy" id="1220924"/>
    <lineage>
        <taxon>Eukaryota</taxon>
        <taxon>Fungi</taxon>
        <taxon>Dikarya</taxon>
        <taxon>Ascomycota</taxon>
        <taxon>Pezizomycotina</taxon>
        <taxon>Eurotiomycetes</taxon>
        <taxon>Chaetothyriomycetidae</taxon>
        <taxon>Chaetothyriales</taxon>
        <taxon>Cyphellophoraceae</taxon>
        <taxon>Cyphellophora</taxon>
    </lineage>
</organism>